<organism evidence="1 2">
    <name type="scientific">Clunio marinus</name>
    <dbReference type="NCBI Taxonomy" id="568069"/>
    <lineage>
        <taxon>Eukaryota</taxon>
        <taxon>Metazoa</taxon>
        <taxon>Ecdysozoa</taxon>
        <taxon>Arthropoda</taxon>
        <taxon>Hexapoda</taxon>
        <taxon>Insecta</taxon>
        <taxon>Pterygota</taxon>
        <taxon>Neoptera</taxon>
        <taxon>Endopterygota</taxon>
        <taxon>Diptera</taxon>
        <taxon>Nematocera</taxon>
        <taxon>Chironomoidea</taxon>
        <taxon>Chironomidae</taxon>
        <taxon>Clunio</taxon>
    </lineage>
</organism>
<dbReference type="EMBL" id="CVRI01000044">
    <property type="protein sequence ID" value="CRK96717.1"/>
    <property type="molecule type" value="Genomic_DNA"/>
</dbReference>
<proteinExistence type="predicted"/>
<keyword evidence="2" id="KW-1185">Reference proteome</keyword>
<reference evidence="1 2" key="1">
    <citation type="submission" date="2015-04" db="EMBL/GenBank/DDBJ databases">
        <authorList>
            <person name="Syromyatnikov M.Y."/>
            <person name="Popov V.N."/>
        </authorList>
    </citation>
    <scope>NUCLEOTIDE SEQUENCE [LARGE SCALE GENOMIC DNA]</scope>
</reference>
<gene>
    <name evidence="1" type="ORF">CLUMA_CG010080</name>
</gene>
<evidence type="ECO:0000313" key="1">
    <source>
        <dbReference type="EMBL" id="CRK96717.1"/>
    </source>
</evidence>
<dbReference type="Proteomes" id="UP000183832">
    <property type="component" value="Unassembled WGS sequence"/>
</dbReference>
<evidence type="ECO:0000313" key="2">
    <source>
        <dbReference type="Proteomes" id="UP000183832"/>
    </source>
</evidence>
<protein>
    <submittedName>
        <fullName evidence="1">CLUMA_CG010080, isoform A</fullName>
    </submittedName>
</protein>
<name>A0A1J1I8W3_9DIPT</name>
<accession>A0A1J1I8W3</accession>
<dbReference type="AlphaFoldDB" id="A0A1J1I8W3"/>
<sequence>MFKDLIPIDQKKTKRNLEFKFVSWFDSSSKCIMSHIQMFYNLMICCRNFAIINWQYTLHRQNNFNQVLPIENQDFSEIFCLTKLSPK</sequence>
<dbReference type="OrthoDB" id="1732691at2759"/>